<dbReference type="GO" id="GO:0003677">
    <property type="term" value="F:DNA binding"/>
    <property type="evidence" value="ECO:0007669"/>
    <property type="project" value="UniProtKB-UniRule"/>
</dbReference>
<accession>A0AAU9VNJ6</accession>
<evidence type="ECO:0000256" key="6">
    <source>
        <dbReference type="SAM" id="MobiDB-lite"/>
    </source>
</evidence>
<organism evidence="8 9">
    <name type="scientific">Pocillopora meandrina</name>
    <dbReference type="NCBI Taxonomy" id="46732"/>
    <lineage>
        <taxon>Eukaryota</taxon>
        <taxon>Metazoa</taxon>
        <taxon>Cnidaria</taxon>
        <taxon>Anthozoa</taxon>
        <taxon>Hexacorallia</taxon>
        <taxon>Scleractinia</taxon>
        <taxon>Astrocoeniina</taxon>
        <taxon>Pocilloporidae</taxon>
        <taxon>Pocillopora</taxon>
    </lineage>
</organism>
<dbReference type="SUPFAM" id="SSF57716">
    <property type="entry name" value="Glucocorticoid receptor-like (DNA-binding domain)"/>
    <property type="match status" value="1"/>
</dbReference>
<sequence>MVLRCAWGTCNADERYPERLNGGRFILFPKPKTELEKCKRWIKNCGRPHEQLNLERVNKHKAVCLSHFVGGNGPTEKWLDPVPADGSPPVPARKLPAKRRHASLPSDCPPPKQFRVNTTCPTSVEEGQGEASVSLLMDSRILDLPAEATNTNLEETST</sequence>
<evidence type="ECO:0000256" key="5">
    <source>
        <dbReference type="PROSITE-ProRule" id="PRU00309"/>
    </source>
</evidence>
<keyword evidence="3" id="KW-0862">Zinc</keyword>
<dbReference type="PROSITE" id="PS50950">
    <property type="entry name" value="ZF_THAP"/>
    <property type="match status" value="1"/>
</dbReference>
<name>A0AAU9VNJ6_9CNID</name>
<dbReference type="EMBL" id="CALNXJ010000001">
    <property type="protein sequence ID" value="CAH3031781.1"/>
    <property type="molecule type" value="Genomic_DNA"/>
</dbReference>
<dbReference type="Proteomes" id="UP001159428">
    <property type="component" value="Unassembled WGS sequence"/>
</dbReference>
<evidence type="ECO:0000313" key="8">
    <source>
        <dbReference type="EMBL" id="CAH3031781.1"/>
    </source>
</evidence>
<keyword evidence="4 5" id="KW-0238">DNA-binding</keyword>
<dbReference type="InterPro" id="IPR006612">
    <property type="entry name" value="THAP_Znf"/>
</dbReference>
<feature type="region of interest" description="Disordered" evidence="6">
    <location>
        <begin position="75"/>
        <end position="115"/>
    </location>
</feature>
<gene>
    <name evidence="8" type="ORF">PMEA_00000600</name>
</gene>
<protein>
    <recommendedName>
        <fullName evidence="7">THAP-type domain-containing protein</fullName>
    </recommendedName>
</protein>
<evidence type="ECO:0000256" key="4">
    <source>
        <dbReference type="ARBA" id="ARBA00023125"/>
    </source>
</evidence>
<keyword evidence="9" id="KW-1185">Reference proteome</keyword>
<dbReference type="Pfam" id="PF05485">
    <property type="entry name" value="THAP"/>
    <property type="match status" value="1"/>
</dbReference>
<evidence type="ECO:0000259" key="7">
    <source>
        <dbReference type="PROSITE" id="PS50950"/>
    </source>
</evidence>
<reference evidence="8 9" key="1">
    <citation type="submission" date="2022-05" db="EMBL/GenBank/DDBJ databases">
        <authorList>
            <consortium name="Genoscope - CEA"/>
            <person name="William W."/>
        </authorList>
    </citation>
    <scope>NUCLEOTIDE SEQUENCE [LARGE SCALE GENOMIC DNA]</scope>
</reference>
<feature type="domain" description="THAP-type" evidence="7">
    <location>
        <begin position="1"/>
        <end position="91"/>
    </location>
</feature>
<keyword evidence="1" id="KW-0479">Metal-binding</keyword>
<evidence type="ECO:0000256" key="2">
    <source>
        <dbReference type="ARBA" id="ARBA00022771"/>
    </source>
</evidence>
<comment type="caution">
    <text evidence="8">The sequence shown here is derived from an EMBL/GenBank/DDBJ whole genome shotgun (WGS) entry which is preliminary data.</text>
</comment>
<dbReference type="AlphaFoldDB" id="A0AAU9VNJ6"/>
<keyword evidence="2 5" id="KW-0863">Zinc-finger</keyword>
<evidence type="ECO:0000313" key="9">
    <source>
        <dbReference type="Proteomes" id="UP001159428"/>
    </source>
</evidence>
<proteinExistence type="predicted"/>
<evidence type="ECO:0000256" key="3">
    <source>
        <dbReference type="ARBA" id="ARBA00022833"/>
    </source>
</evidence>
<dbReference type="GO" id="GO:0008270">
    <property type="term" value="F:zinc ion binding"/>
    <property type="evidence" value="ECO:0007669"/>
    <property type="project" value="UniProtKB-KW"/>
</dbReference>
<evidence type="ECO:0000256" key="1">
    <source>
        <dbReference type="ARBA" id="ARBA00022723"/>
    </source>
</evidence>